<evidence type="ECO:0000313" key="1">
    <source>
        <dbReference type="EMBL" id="KAI9507140.1"/>
    </source>
</evidence>
<keyword evidence="2" id="KW-1185">Reference proteome</keyword>
<accession>A0ACC0U610</accession>
<sequence>MTTPICKTASTTRQISKGHSVGGFSSVSNVPPQNASLRIKLCKLGSGARSILRISAANRTYKDHRAGGSSDILHKRALSDESWVSPQGGVTPLNKTPSKVQQVRVTNDGRGDAKQAAMKLWSTDHSSLSEADTPGAWEFKEGAVRWHGQASPLCDHPVFLDSKGRTEWAENEVTTGESAQGYRALIDAMFQIGDRGGTPNLGMPVADTLAEAGTNRQAQEGRRKKERPVGGSRDEADARRAWEATKRRIIYLEEFGAQPDDVEDAELSSREHRARWRKGWAEEAMRVKGKAREDASLRAAKQRRRQAGWWIRENGAFVRLVSKSPPVSLSFSYRDQHSVSYGLTRFSVHASKMRALRPFEPRRSSLGLASNRAGDQLDFCNKKDDVAIA</sequence>
<name>A0ACC0U610_9AGAM</name>
<reference evidence="1" key="1">
    <citation type="submission" date="2021-03" db="EMBL/GenBank/DDBJ databases">
        <title>Evolutionary priming and transition to the ectomycorrhizal habit in an iconic lineage of mushroom-forming fungi: is preadaptation a requirement?</title>
        <authorList>
            <consortium name="DOE Joint Genome Institute"/>
            <person name="Looney B.P."/>
            <person name="Miyauchi S."/>
            <person name="Morin E."/>
            <person name="Drula E."/>
            <person name="Courty P.E."/>
            <person name="Chicoki N."/>
            <person name="Fauchery L."/>
            <person name="Kohler A."/>
            <person name="Kuo A."/>
            <person name="LaButti K."/>
            <person name="Pangilinan J."/>
            <person name="Lipzen A."/>
            <person name="Riley R."/>
            <person name="Andreopoulos W."/>
            <person name="He G."/>
            <person name="Johnson J."/>
            <person name="Barry K.W."/>
            <person name="Grigoriev I.V."/>
            <person name="Nagy L."/>
            <person name="Hibbett D."/>
            <person name="Henrissat B."/>
            <person name="Matheny P.B."/>
            <person name="Labbe J."/>
            <person name="Martin A.F."/>
        </authorList>
    </citation>
    <scope>NUCLEOTIDE SEQUENCE</scope>
    <source>
        <strain evidence="1">BPL698</strain>
    </source>
</reference>
<dbReference type="EMBL" id="JAGFNK010000139">
    <property type="protein sequence ID" value="KAI9507140.1"/>
    <property type="molecule type" value="Genomic_DNA"/>
</dbReference>
<gene>
    <name evidence="1" type="ORF">F5148DRAFT_152434</name>
</gene>
<proteinExistence type="predicted"/>
<protein>
    <submittedName>
        <fullName evidence="1">Uncharacterized protein</fullName>
    </submittedName>
</protein>
<comment type="caution">
    <text evidence="1">The sequence shown here is derived from an EMBL/GenBank/DDBJ whole genome shotgun (WGS) entry which is preliminary data.</text>
</comment>
<dbReference type="Proteomes" id="UP001207468">
    <property type="component" value="Unassembled WGS sequence"/>
</dbReference>
<organism evidence="1 2">
    <name type="scientific">Russula earlei</name>
    <dbReference type="NCBI Taxonomy" id="71964"/>
    <lineage>
        <taxon>Eukaryota</taxon>
        <taxon>Fungi</taxon>
        <taxon>Dikarya</taxon>
        <taxon>Basidiomycota</taxon>
        <taxon>Agaricomycotina</taxon>
        <taxon>Agaricomycetes</taxon>
        <taxon>Russulales</taxon>
        <taxon>Russulaceae</taxon>
        <taxon>Russula</taxon>
    </lineage>
</organism>
<evidence type="ECO:0000313" key="2">
    <source>
        <dbReference type="Proteomes" id="UP001207468"/>
    </source>
</evidence>